<evidence type="ECO:0000313" key="1">
    <source>
        <dbReference type="EMBL" id="MEQ2413906.1"/>
    </source>
</evidence>
<comment type="caution">
    <text evidence="1">The sequence shown here is derived from an EMBL/GenBank/DDBJ whole genome shotgun (WGS) entry which is preliminary data.</text>
</comment>
<proteinExistence type="predicted"/>
<dbReference type="InterPro" id="IPR036890">
    <property type="entry name" value="HATPase_C_sf"/>
</dbReference>
<name>A0ABV1CQH7_9FIRM</name>
<keyword evidence="2" id="KW-1185">Reference proteome</keyword>
<dbReference type="EMBL" id="JBBNFW010000179">
    <property type="protein sequence ID" value="MEQ2413906.1"/>
    <property type="molecule type" value="Genomic_DNA"/>
</dbReference>
<accession>A0ABV1CQH7</accession>
<protein>
    <submittedName>
        <fullName evidence="1">Uncharacterized protein</fullName>
    </submittedName>
</protein>
<dbReference type="Proteomes" id="UP001470752">
    <property type="component" value="Unassembled WGS sequence"/>
</dbReference>
<organism evidence="1 2">
    <name type="scientific">Blautia acetigignens</name>
    <dbReference type="NCBI Taxonomy" id="2981783"/>
    <lineage>
        <taxon>Bacteria</taxon>
        <taxon>Bacillati</taxon>
        <taxon>Bacillota</taxon>
        <taxon>Clostridia</taxon>
        <taxon>Lachnospirales</taxon>
        <taxon>Lachnospiraceae</taxon>
        <taxon>Blautia</taxon>
    </lineage>
</organism>
<dbReference type="RefSeq" id="WP_349084123.1">
    <property type="nucleotide sequence ID" value="NZ_JBBNFW010000179.1"/>
</dbReference>
<gene>
    <name evidence="1" type="ORF">AAAX94_12875</name>
</gene>
<sequence>MYSKYIEVPRKLTSYEFYNNLLLQKSQLSLQNNQEIVLDFSKTDSIEPLTIPNLLCLGYEIRRKYRKTAIIYIPETSSSGGIKNYLNQIGFIEYARKYGLYEFASLPYGGIDGKKIDPLCGTLYFDINSTIDEINRGVEWCVAPFTEQYLIKFRNPYFGEKKEIRYDNDICNFLEEVISNCKIHAESFSFTTLHAKYSAGKIYIAVSDFGCGFLETMRKKSECENEITAILAGIYRRRDSKVYGLYNVIRKVLEYGGKFRIHSKNVQIIFTPRLYGDFVDGKLLGNWEFQKYNIKKNIPFDGVHIEIELPMQK</sequence>
<evidence type="ECO:0000313" key="2">
    <source>
        <dbReference type="Proteomes" id="UP001470752"/>
    </source>
</evidence>
<dbReference type="SUPFAM" id="SSF55874">
    <property type="entry name" value="ATPase domain of HSP90 chaperone/DNA topoisomerase II/histidine kinase"/>
    <property type="match status" value="1"/>
</dbReference>
<dbReference type="Gene3D" id="3.30.565.10">
    <property type="entry name" value="Histidine kinase-like ATPase, C-terminal domain"/>
    <property type="match status" value="1"/>
</dbReference>
<reference evidence="1 2" key="1">
    <citation type="submission" date="2024-04" db="EMBL/GenBank/DDBJ databases">
        <title>Human intestinal bacterial collection.</title>
        <authorList>
            <person name="Pauvert C."/>
            <person name="Hitch T.C.A."/>
            <person name="Clavel T."/>
        </authorList>
    </citation>
    <scope>NUCLEOTIDE SEQUENCE [LARGE SCALE GENOMIC DNA]</scope>
    <source>
        <strain evidence="1 2">CLA-AA-H161</strain>
    </source>
</reference>